<dbReference type="InterPro" id="IPR036942">
    <property type="entry name" value="Beta-barrel_TonB_sf"/>
</dbReference>
<dbReference type="InterPro" id="IPR008969">
    <property type="entry name" value="CarboxyPept-like_regulatory"/>
</dbReference>
<dbReference type="Pfam" id="PF07715">
    <property type="entry name" value="Plug"/>
    <property type="match status" value="1"/>
</dbReference>
<name>A0ABX0ISC0_9FLAO</name>
<dbReference type="NCBIfam" id="TIGR04057">
    <property type="entry name" value="SusC_RagA_signa"/>
    <property type="match status" value="1"/>
</dbReference>
<dbReference type="EMBL" id="VEVQ02000002">
    <property type="protein sequence ID" value="NHN24735.1"/>
    <property type="molecule type" value="Genomic_DNA"/>
</dbReference>
<dbReference type="Gene3D" id="2.40.170.20">
    <property type="entry name" value="TonB-dependent receptor, beta-barrel domain"/>
    <property type="match status" value="1"/>
</dbReference>
<keyword evidence="13" id="KW-1185">Reference proteome</keyword>
<reference evidence="12 13" key="2">
    <citation type="submission" date="2019-05" db="EMBL/GenBank/DDBJ databases">
        <authorList>
            <person name="Lianzixin W."/>
        </authorList>
    </citation>
    <scope>NUCLEOTIDE SEQUENCE [LARGE SCALE GENOMIC DNA]</scope>
    <source>
        <strain evidence="12 13">EC11</strain>
    </source>
</reference>
<keyword evidence="12" id="KW-0675">Receptor</keyword>
<sequence length="982" mass="108014">MILLNQKSTRFFIIFFLFTALSFGQLKTIKGKVTDKNGLPIPGASVFIKNSKIGTNTDFNGLFELQINTDPKAILVISYVGMIEQEVPLGDETYITIALLDNVESLKEIIVIGYGTQKKSDLTGAVSVIDGDNFESRSTGQIGNLIQGQTTGVQVLTSSGKPSQGLSIRIRGTSSILSGSEPLYVVDGVPTTDTRSINPSDIESISVLKDAASAAIYGANGANGVVLITTKKGTTSKPKVSYDSYIGVSQVWKTLKVLNGEQYRDLMGELGLTTDWNTYNKNTDWQNEIFQDGYSFNNQFSFSGKTEGTNYYVSAGNIKQEGAVKSAELNRLNFKINLDQKINDWLSAGTRISYTKYSDIDVKDNTSVNSGGVLLGALTTPSVIGVYNANGSFTSNPFQNWENPLASTDGLEREYNNTRFLANLFFEAKFLKDFKFKTNYGIDNSNGVYESFLDPNRTGYGRAIKGQAIRTTNTTDYYIFDNTITYSKTIGNHKVEGLVGSVIQKFKFDNSNMETRNFASATITTPNGGSELIAATASKSEKSNTAFISRLNYSFNDKYLLTANFRADGSSVFGPNKRWGYFPSVSVGWKISNENFLRENTLISNLKVRASYGIVGNDQIRNYAYLGIIGSGANYPIGGSAQPGTYPGTIENFNLKWEESTQKNIGIDFSILNNRVQLTADAYIKNTKDLLLEAPLPTTTGFDRAVQNIGEVQNKGLELGLKTVNVDTNNFKWNSTFNISFNKNEVINLVGEELYLGDIAGRGGAILVKEGLPLGSFFGYVYGGVDPTSGNAYYIDKNGASTFNPSEDDRVIIGDANPDFIYSINNSFSYKGIGLQIFLQGTYGNDMLNATRIETEGMTDPKNQSIEVLNRWRQPGDITDIPRASFGNTDNSRLSTRFIEDASYLRFKAITLSYDFNQNTLEKLNLSNLRFYVTGENLITLTNYSGFDPEVNAFGGSNTVQGIDYGTYPQSRTILFGFNITF</sequence>
<dbReference type="NCBIfam" id="TIGR04056">
    <property type="entry name" value="OMP_RagA_SusC"/>
    <property type="match status" value="1"/>
</dbReference>
<dbReference type="Proteomes" id="UP000817854">
    <property type="component" value="Unassembled WGS sequence"/>
</dbReference>
<dbReference type="InterPro" id="IPR023997">
    <property type="entry name" value="TonB-dep_OMP_SusC/RagA_CS"/>
</dbReference>
<dbReference type="SUPFAM" id="SSF49464">
    <property type="entry name" value="Carboxypeptidase regulatory domain-like"/>
    <property type="match status" value="1"/>
</dbReference>
<keyword evidence="5 9" id="KW-0798">TonB box</keyword>
<comment type="caution">
    <text evidence="12">The sequence shown here is derived from an EMBL/GenBank/DDBJ whole genome shotgun (WGS) entry which is preliminary data.</text>
</comment>
<keyword evidence="2 8" id="KW-0813">Transport</keyword>
<organism evidence="12 13">
    <name type="scientific">Flavobacterium jejuense</name>
    <dbReference type="NCBI Taxonomy" id="1544455"/>
    <lineage>
        <taxon>Bacteria</taxon>
        <taxon>Pseudomonadati</taxon>
        <taxon>Bacteroidota</taxon>
        <taxon>Flavobacteriia</taxon>
        <taxon>Flavobacteriales</taxon>
        <taxon>Flavobacteriaceae</taxon>
        <taxon>Flavobacterium</taxon>
    </lineage>
</organism>
<evidence type="ECO:0000313" key="13">
    <source>
        <dbReference type="Proteomes" id="UP000817854"/>
    </source>
</evidence>
<dbReference type="Gene3D" id="2.170.130.10">
    <property type="entry name" value="TonB-dependent receptor, plug domain"/>
    <property type="match status" value="1"/>
</dbReference>
<dbReference type="InterPro" id="IPR037066">
    <property type="entry name" value="Plug_dom_sf"/>
</dbReference>
<reference evidence="13" key="1">
    <citation type="submission" date="2019-05" db="EMBL/GenBank/DDBJ databases">
        <title>Flavobacterium profundi sp. nov., isolated from a deep-sea seamount.</title>
        <authorList>
            <person name="Zhang D.-C."/>
        </authorList>
    </citation>
    <scope>NUCLEOTIDE SEQUENCE [LARGE SCALE GENOMIC DNA]</scope>
    <source>
        <strain evidence="13">EC11</strain>
    </source>
</reference>
<dbReference type="Pfam" id="PF00593">
    <property type="entry name" value="TonB_dep_Rec_b-barrel"/>
    <property type="match status" value="1"/>
</dbReference>
<evidence type="ECO:0000259" key="10">
    <source>
        <dbReference type="Pfam" id="PF00593"/>
    </source>
</evidence>
<keyword evidence="4 8" id="KW-0812">Transmembrane</keyword>
<evidence type="ECO:0000313" key="12">
    <source>
        <dbReference type="EMBL" id="NHN24735.1"/>
    </source>
</evidence>
<evidence type="ECO:0000256" key="9">
    <source>
        <dbReference type="RuleBase" id="RU003357"/>
    </source>
</evidence>
<evidence type="ECO:0000256" key="5">
    <source>
        <dbReference type="ARBA" id="ARBA00023077"/>
    </source>
</evidence>
<dbReference type="SUPFAM" id="SSF56935">
    <property type="entry name" value="Porins"/>
    <property type="match status" value="1"/>
</dbReference>
<keyword evidence="7 8" id="KW-0998">Cell outer membrane</keyword>
<feature type="domain" description="TonB-dependent receptor plug" evidence="11">
    <location>
        <begin position="119"/>
        <end position="225"/>
    </location>
</feature>
<dbReference type="Gene3D" id="2.60.40.1120">
    <property type="entry name" value="Carboxypeptidase-like, regulatory domain"/>
    <property type="match status" value="1"/>
</dbReference>
<dbReference type="RefSeq" id="WP_140960123.1">
    <property type="nucleotide sequence ID" value="NZ_VEVQ02000002.1"/>
</dbReference>
<dbReference type="InterPro" id="IPR012910">
    <property type="entry name" value="Plug_dom"/>
</dbReference>
<dbReference type="InterPro" id="IPR023996">
    <property type="entry name" value="TonB-dep_OMP_SusC/RagA"/>
</dbReference>
<accession>A0ABX0ISC0</accession>
<comment type="similarity">
    <text evidence="8 9">Belongs to the TonB-dependent receptor family.</text>
</comment>
<dbReference type="PROSITE" id="PS52016">
    <property type="entry name" value="TONB_DEPENDENT_REC_3"/>
    <property type="match status" value="1"/>
</dbReference>
<evidence type="ECO:0000256" key="6">
    <source>
        <dbReference type="ARBA" id="ARBA00023136"/>
    </source>
</evidence>
<dbReference type="InterPro" id="IPR039426">
    <property type="entry name" value="TonB-dep_rcpt-like"/>
</dbReference>
<evidence type="ECO:0000256" key="2">
    <source>
        <dbReference type="ARBA" id="ARBA00022448"/>
    </source>
</evidence>
<feature type="domain" description="TonB-dependent receptor-like beta-barrel" evidence="10">
    <location>
        <begin position="379"/>
        <end position="929"/>
    </location>
</feature>
<evidence type="ECO:0000256" key="8">
    <source>
        <dbReference type="PROSITE-ProRule" id="PRU01360"/>
    </source>
</evidence>
<dbReference type="InterPro" id="IPR000531">
    <property type="entry name" value="Beta-barrel_TonB"/>
</dbReference>
<evidence type="ECO:0000256" key="1">
    <source>
        <dbReference type="ARBA" id="ARBA00004571"/>
    </source>
</evidence>
<keyword evidence="3 8" id="KW-1134">Transmembrane beta strand</keyword>
<gene>
    <name evidence="12" type="ORF">FIA58_003515</name>
</gene>
<keyword evidence="6 8" id="KW-0472">Membrane</keyword>
<evidence type="ECO:0000259" key="11">
    <source>
        <dbReference type="Pfam" id="PF07715"/>
    </source>
</evidence>
<evidence type="ECO:0000256" key="7">
    <source>
        <dbReference type="ARBA" id="ARBA00023237"/>
    </source>
</evidence>
<comment type="subcellular location">
    <subcellularLocation>
        <location evidence="1 8">Cell outer membrane</location>
        <topology evidence="1 8">Multi-pass membrane protein</topology>
    </subcellularLocation>
</comment>
<proteinExistence type="inferred from homology"/>
<evidence type="ECO:0000256" key="4">
    <source>
        <dbReference type="ARBA" id="ARBA00022692"/>
    </source>
</evidence>
<protein>
    <submittedName>
        <fullName evidence="12">TonB-dependent receptor</fullName>
    </submittedName>
</protein>
<dbReference type="Pfam" id="PF13715">
    <property type="entry name" value="CarbopepD_reg_2"/>
    <property type="match status" value="1"/>
</dbReference>
<reference evidence="12 13" key="3">
    <citation type="submission" date="2020-02" db="EMBL/GenBank/DDBJ databases">
        <title>Flavobacterium profundi sp. nov., isolated from a deep-sea seamount.</title>
        <authorList>
            <person name="Zhang D.-C."/>
        </authorList>
    </citation>
    <scope>NUCLEOTIDE SEQUENCE [LARGE SCALE GENOMIC DNA]</scope>
    <source>
        <strain evidence="12 13">EC11</strain>
    </source>
</reference>
<evidence type="ECO:0000256" key="3">
    <source>
        <dbReference type="ARBA" id="ARBA00022452"/>
    </source>
</evidence>